<feature type="region of interest" description="Disordered" evidence="1">
    <location>
        <begin position="152"/>
        <end position="175"/>
    </location>
</feature>
<name>A0A667ZYF3_9TELE</name>
<evidence type="ECO:0000256" key="1">
    <source>
        <dbReference type="SAM" id="MobiDB-lite"/>
    </source>
</evidence>
<reference evidence="2" key="3">
    <citation type="submission" date="2025-09" db="UniProtKB">
        <authorList>
            <consortium name="Ensembl"/>
        </authorList>
    </citation>
    <scope>IDENTIFICATION</scope>
</reference>
<feature type="region of interest" description="Disordered" evidence="1">
    <location>
        <begin position="1"/>
        <end position="23"/>
    </location>
</feature>
<evidence type="ECO:0000313" key="3">
    <source>
        <dbReference type="Proteomes" id="UP000472263"/>
    </source>
</evidence>
<feature type="region of interest" description="Disordered" evidence="1">
    <location>
        <begin position="82"/>
        <end position="122"/>
    </location>
</feature>
<feature type="compositionally biased region" description="Polar residues" evidence="1">
    <location>
        <begin position="152"/>
        <end position="161"/>
    </location>
</feature>
<sequence length="465" mass="50784">MNVSQKNEHNKMPVDLKPSKHVPVPHFSKRDVENQHPGSLETVQKAPVRAGVSRLPVLAKSFHLQTPSDFTHSHKRWEEKPLAGKAKQKRPCTKPVPFNLSQPKSTRMATQNQTSLSRTGTHVVQTKHILSAAHPKTKNLNGKLSNCPAVVSHSNGDSTQGAEEFQRNRPSGDELVGSYVPGDSRAREQRQNLLCLSGKGEAFQPDHAALLSILRDEGVSAMDPQTYMLVYFFKGPAKSVQFSPDPAALRSILQNEGVKAGGPLGATPQNAVCPSGRGTSIYTWVRYRAFVVLNLNALLSLHPSALKETPVKKWTPQRVPDTRHQPMSAMASIHVRQSSVCVYITVSPIMTLTSPSHDVAVFRRGCCRHTGRPSPAPPSCAQSPAVALLRRRLPPLEELRMDEEVATYTSVSAPAPSGFLLPRPRCGNPLASILHFQEATPRAPFCVSSPLSPLPFLSLSTVTIE</sequence>
<gene>
    <name evidence="2" type="primary">troap</name>
</gene>
<reference evidence="2" key="2">
    <citation type="submission" date="2025-08" db="UniProtKB">
        <authorList>
            <consortium name="Ensembl"/>
        </authorList>
    </citation>
    <scope>IDENTIFICATION</scope>
</reference>
<dbReference type="Proteomes" id="UP000472263">
    <property type="component" value="Chromosome 7"/>
</dbReference>
<dbReference type="AlphaFoldDB" id="A0A667ZYF3"/>
<proteinExistence type="predicted"/>
<accession>A0A667ZYF3</accession>
<dbReference type="GeneTree" id="ENSGT00530000068920"/>
<keyword evidence="3" id="KW-1185">Reference proteome</keyword>
<evidence type="ECO:0000313" key="2">
    <source>
        <dbReference type="Ensembl" id="ENSMMDP00005040639.1"/>
    </source>
</evidence>
<feature type="compositionally biased region" description="Polar residues" evidence="1">
    <location>
        <begin position="99"/>
        <end position="122"/>
    </location>
</feature>
<feature type="compositionally biased region" description="Basic and acidic residues" evidence="1">
    <location>
        <begin position="1"/>
        <end position="18"/>
    </location>
</feature>
<reference evidence="2" key="1">
    <citation type="submission" date="2019-06" db="EMBL/GenBank/DDBJ databases">
        <authorList>
            <consortium name="Wellcome Sanger Institute Data Sharing"/>
        </authorList>
    </citation>
    <scope>NUCLEOTIDE SEQUENCE [LARGE SCALE GENOMIC DNA]</scope>
</reference>
<organism evidence="2 3">
    <name type="scientific">Myripristis murdjan</name>
    <name type="common">pinecone soldierfish</name>
    <dbReference type="NCBI Taxonomy" id="586833"/>
    <lineage>
        <taxon>Eukaryota</taxon>
        <taxon>Metazoa</taxon>
        <taxon>Chordata</taxon>
        <taxon>Craniata</taxon>
        <taxon>Vertebrata</taxon>
        <taxon>Euteleostomi</taxon>
        <taxon>Actinopterygii</taxon>
        <taxon>Neopterygii</taxon>
        <taxon>Teleostei</taxon>
        <taxon>Neoteleostei</taxon>
        <taxon>Acanthomorphata</taxon>
        <taxon>Holocentriformes</taxon>
        <taxon>Holocentridae</taxon>
        <taxon>Myripristis</taxon>
    </lineage>
</organism>
<protein>
    <submittedName>
        <fullName evidence="2">Uncharacterized LOC115362528</fullName>
    </submittedName>
</protein>
<dbReference type="Ensembl" id="ENSMMDT00005041471.1">
    <property type="protein sequence ID" value="ENSMMDP00005040639.1"/>
    <property type="gene ID" value="ENSMMDG00005018803.1"/>
</dbReference>